<name>A0A0C3CLL3_PILCF</name>
<dbReference type="HOGENOM" id="CLU_003818_0_2_1"/>
<reference evidence="14 15" key="1">
    <citation type="submission" date="2014-04" db="EMBL/GenBank/DDBJ databases">
        <authorList>
            <consortium name="DOE Joint Genome Institute"/>
            <person name="Kuo A."/>
            <person name="Tarkka M."/>
            <person name="Buscot F."/>
            <person name="Kohler A."/>
            <person name="Nagy L.G."/>
            <person name="Floudas D."/>
            <person name="Copeland A."/>
            <person name="Barry K.W."/>
            <person name="Cichocki N."/>
            <person name="Veneault-Fourrey C."/>
            <person name="LaButti K."/>
            <person name="Lindquist E.A."/>
            <person name="Lipzen A."/>
            <person name="Lundell T."/>
            <person name="Morin E."/>
            <person name="Murat C."/>
            <person name="Sun H."/>
            <person name="Tunlid A."/>
            <person name="Henrissat B."/>
            <person name="Grigoriev I.V."/>
            <person name="Hibbett D.S."/>
            <person name="Martin F."/>
            <person name="Nordberg H.P."/>
            <person name="Cantor M.N."/>
            <person name="Hua S.X."/>
        </authorList>
    </citation>
    <scope>NUCLEOTIDE SEQUENCE [LARGE SCALE GENOMIC DNA]</scope>
    <source>
        <strain evidence="14 15">F 1598</strain>
    </source>
</reference>
<dbReference type="InterPro" id="IPR012341">
    <property type="entry name" value="6hp_glycosidase-like_sf"/>
</dbReference>
<dbReference type="InterPro" id="IPR001382">
    <property type="entry name" value="Glyco_hydro_47"/>
</dbReference>
<gene>
    <name evidence="14" type="ORF">PILCRDRAFT_812315</name>
</gene>
<dbReference type="OrthoDB" id="8118055at2759"/>
<dbReference type="SUPFAM" id="SSF48225">
    <property type="entry name" value="Seven-hairpin glycosidases"/>
    <property type="match status" value="1"/>
</dbReference>
<dbReference type="STRING" id="765440.A0A0C3CLL3"/>
<evidence type="ECO:0000256" key="5">
    <source>
        <dbReference type="ARBA" id="ARBA00022801"/>
    </source>
</evidence>
<dbReference type="GO" id="GO:0016020">
    <property type="term" value="C:membrane"/>
    <property type="evidence" value="ECO:0007669"/>
    <property type="project" value="InterPro"/>
</dbReference>
<dbReference type="GO" id="GO:0005975">
    <property type="term" value="P:carbohydrate metabolic process"/>
    <property type="evidence" value="ECO:0007669"/>
    <property type="project" value="InterPro"/>
</dbReference>
<dbReference type="PANTHER" id="PTHR11742:SF55">
    <property type="entry name" value="ENDOPLASMIC RETICULUM MANNOSYL-OLIGOSACCHARIDE 1,2-ALPHA-MANNOSIDASE"/>
    <property type="match status" value="1"/>
</dbReference>
<dbReference type="PRINTS" id="PR00747">
    <property type="entry name" value="GLYHDRLASE47"/>
</dbReference>
<keyword evidence="5 12" id="KW-0378">Hydrolase</keyword>
<comment type="cofactor">
    <cofactor evidence="1 10">
        <name>Ca(2+)</name>
        <dbReference type="ChEBI" id="CHEBI:29108"/>
    </cofactor>
</comment>
<keyword evidence="12" id="KW-0326">Glycosidase</keyword>
<evidence type="ECO:0000256" key="7">
    <source>
        <dbReference type="ARBA" id="ARBA00023157"/>
    </source>
</evidence>
<sequence length="622" mass="69773">MSIADLPRVYPLAQLLVFLRHKGMTARHIAFGAGVLFFLWASYHTFFSPQSFSFPGEIYVAPPTTTTPETWRYRAEQVKAAFIHAYHGYELHAWKSDELRPMSGTGQNNFNGWGVTVIDSLDTMYLMGLRDEFDRAVRFVEHSNFTQPASQGLYAPFFETVIRYLGGLLSAYALSRDTILLQRADDLGGLLSPAFGTDSGFPDFGVSTSTGERRGPPIGILAEIASCQLEYTYLAKETGKKRYFDLADNVVKTLSHANLSNVGGMPPTRWSNTLGTPFDTHLSVGAQADSAHEYLLKQYLLTAKTDRKSLEMYIRTTTHILTNLFYLSPTRHFLYVTDTTGNGHGVTRPSHTFEHLSCFLPGLLALGAHTLPLSDLASIGINLNDLAKNLSPESKIDYAKMSKYNLRDVHLWAAEGLAQACYLTYVDQPSGLGPDEIVIYGTPDRSKPNNQVLGGERWFDALEAWKRSGGRGTPPGLTPTAPVVYTEKERVYGPAKSRPLRDYGIRKTGYLLRPETLESFYILHRVTGDSRWREHGWTIFKSIVKQTKTPSGFASIRNVQLSPAIQQDDMPSYFTAETLKYLYLMFTDEDLIPLDKYVFNTEGHPLPIFEWSPQEKSGWNIS</sequence>
<evidence type="ECO:0000256" key="11">
    <source>
        <dbReference type="PIRSR" id="PIRSR601382-3"/>
    </source>
</evidence>
<evidence type="ECO:0000256" key="12">
    <source>
        <dbReference type="RuleBase" id="RU361193"/>
    </source>
</evidence>
<evidence type="ECO:0000256" key="6">
    <source>
        <dbReference type="ARBA" id="ARBA00022837"/>
    </source>
</evidence>
<accession>A0A0C3CLL3</accession>
<dbReference type="InterPro" id="IPR036026">
    <property type="entry name" value="Seven-hairpin_glycosidases"/>
</dbReference>
<comment type="catalytic activity">
    <reaction evidence="9">
        <text>N(4)-(alpha-D-Man-(1-&gt;2)-alpha-D-Man-(1-&gt;2)-alpha-D-Man-(1-&gt;3)-[alpha-D-Man-(1-&gt;2)-alpha-D-Man-(1-&gt;3)-[alpha-D-Man-(1-&gt;2)-alpha-D-Man-(1-&gt;6)]-alpha-D-Man-(1-&gt;6)]-beta-D-Man-(1-&gt;4)-beta-D-GlcNAc-(1-&gt;4)-beta-D-GlcNAc)-L-asparaginyl-[protein] (N-glucan mannose isomer 9A1,2,3B1,2,3) + 4 H2O = N(4)-(alpha-D-Man-(1-&gt;3)-[alpha-D-Man-(1-&gt;3)-[alpha-D-Man-(1-&gt;6)]-alpha-D-Man-(1-&gt;6)]-beta-D-Man-(1-&gt;4)-beta-D-GlcNAc-(1-&gt;4)-beta-D-GlcNAc)-L-asparaginyl-[protein] (N-glucan mannose isomer 5A1,2) + 4 beta-D-mannose</text>
        <dbReference type="Rhea" id="RHEA:56008"/>
        <dbReference type="Rhea" id="RHEA-COMP:14356"/>
        <dbReference type="Rhea" id="RHEA-COMP:14367"/>
        <dbReference type="ChEBI" id="CHEBI:15377"/>
        <dbReference type="ChEBI" id="CHEBI:28563"/>
        <dbReference type="ChEBI" id="CHEBI:59087"/>
        <dbReference type="ChEBI" id="CHEBI:139493"/>
        <dbReference type="EC" id="3.2.1.113"/>
    </reaction>
</comment>
<dbReference type="GO" id="GO:0004571">
    <property type="term" value="F:mannosyl-oligosaccharide 1,2-alpha-mannosidase activity"/>
    <property type="evidence" value="ECO:0007669"/>
    <property type="project" value="UniProtKB-EC"/>
</dbReference>
<keyword evidence="7 11" id="KW-1015">Disulfide bond</keyword>
<evidence type="ECO:0000256" key="10">
    <source>
        <dbReference type="PIRSR" id="PIRSR601382-2"/>
    </source>
</evidence>
<protein>
    <recommendedName>
        <fullName evidence="12">alpha-1,2-Mannosidase</fullName>
        <ecNumber evidence="12">3.2.1.-</ecNumber>
    </recommendedName>
</protein>
<keyword evidence="4 10" id="KW-0479">Metal-binding</keyword>
<dbReference type="InParanoid" id="A0A0C3CLL3"/>
<evidence type="ECO:0000313" key="14">
    <source>
        <dbReference type="EMBL" id="KIM90562.1"/>
    </source>
</evidence>
<dbReference type="EMBL" id="KN832973">
    <property type="protein sequence ID" value="KIM90562.1"/>
    <property type="molecule type" value="Genomic_DNA"/>
</dbReference>
<proteinExistence type="inferred from homology"/>
<comment type="similarity">
    <text evidence="3 12">Belongs to the glycosyl hydrolase 47 family.</text>
</comment>
<keyword evidence="15" id="KW-1185">Reference proteome</keyword>
<evidence type="ECO:0000313" key="15">
    <source>
        <dbReference type="Proteomes" id="UP000054166"/>
    </source>
</evidence>
<keyword evidence="13" id="KW-0472">Membrane</keyword>
<keyword evidence="13" id="KW-1133">Transmembrane helix</keyword>
<evidence type="ECO:0000256" key="13">
    <source>
        <dbReference type="SAM" id="Phobius"/>
    </source>
</evidence>
<dbReference type="GO" id="GO:0005509">
    <property type="term" value="F:calcium ion binding"/>
    <property type="evidence" value="ECO:0007669"/>
    <property type="project" value="InterPro"/>
</dbReference>
<dbReference type="GO" id="GO:0005783">
    <property type="term" value="C:endoplasmic reticulum"/>
    <property type="evidence" value="ECO:0007669"/>
    <property type="project" value="TreeGrafter"/>
</dbReference>
<evidence type="ECO:0000256" key="4">
    <source>
        <dbReference type="ARBA" id="ARBA00022723"/>
    </source>
</evidence>
<feature type="disulfide bond" evidence="11">
    <location>
        <begin position="358"/>
        <end position="421"/>
    </location>
</feature>
<feature type="transmembrane region" description="Helical" evidence="13">
    <location>
        <begin position="29"/>
        <end position="47"/>
    </location>
</feature>
<dbReference type="Proteomes" id="UP000054166">
    <property type="component" value="Unassembled WGS sequence"/>
</dbReference>
<dbReference type="GO" id="GO:0036503">
    <property type="term" value="P:ERAD pathway"/>
    <property type="evidence" value="ECO:0007669"/>
    <property type="project" value="UniProtKB-ARBA"/>
</dbReference>
<evidence type="ECO:0000256" key="2">
    <source>
        <dbReference type="ARBA" id="ARBA00004922"/>
    </source>
</evidence>
<evidence type="ECO:0000256" key="8">
    <source>
        <dbReference type="ARBA" id="ARBA00047669"/>
    </source>
</evidence>
<keyword evidence="6 10" id="KW-0106">Calcium</keyword>
<feature type="binding site" evidence="10">
    <location>
        <position position="601"/>
    </location>
    <ligand>
        <name>Ca(2+)</name>
        <dbReference type="ChEBI" id="CHEBI:29108"/>
    </ligand>
</feature>
<dbReference type="Pfam" id="PF01532">
    <property type="entry name" value="Glyco_hydro_47"/>
    <property type="match status" value="1"/>
</dbReference>
<dbReference type="EC" id="3.2.1.-" evidence="12"/>
<organism evidence="14 15">
    <name type="scientific">Piloderma croceum (strain F 1598)</name>
    <dbReference type="NCBI Taxonomy" id="765440"/>
    <lineage>
        <taxon>Eukaryota</taxon>
        <taxon>Fungi</taxon>
        <taxon>Dikarya</taxon>
        <taxon>Basidiomycota</taxon>
        <taxon>Agaricomycotina</taxon>
        <taxon>Agaricomycetes</taxon>
        <taxon>Agaricomycetidae</taxon>
        <taxon>Atheliales</taxon>
        <taxon>Atheliaceae</taxon>
        <taxon>Piloderma</taxon>
    </lineage>
</organism>
<comment type="catalytic activity">
    <reaction evidence="8">
        <text>N(4)-(alpha-D-Man-(1-&gt;2)-alpha-D-Man-(1-&gt;2)-alpha-D-Man-(1-&gt;3)-[alpha-D-Man-(1-&gt;3)-[alpha-D-Man-(1-&gt;2)-alpha-D-Man-(1-&gt;6)]-alpha-D-Man-(1-&gt;6)]-beta-D-Man-(1-&gt;4)-beta-D-GlcNAc-(1-&gt;4)-beta-D-GlcNAc)-L-asparaginyl-[protein] (N-glucan mannose isomer 8A1,2,3B1,3) + 3 H2O = N(4)-(alpha-D-Man-(1-&gt;3)-[alpha-D-Man-(1-&gt;3)-[alpha-D-Man-(1-&gt;6)]-alpha-D-Man-(1-&gt;6)]-beta-D-Man-(1-&gt;4)-beta-D-GlcNAc-(1-&gt;4)-beta-D-GlcNAc)-L-asparaginyl-[protein] (N-glucan mannose isomer 5A1,2) + 3 beta-D-mannose</text>
        <dbReference type="Rhea" id="RHEA:56028"/>
        <dbReference type="Rhea" id="RHEA-COMP:14358"/>
        <dbReference type="Rhea" id="RHEA-COMP:14367"/>
        <dbReference type="ChEBI" id="CHEBI:15377"/>
        <dbReference type="ChEBI" id="CHEBI:28563"/>
        <dbReference type="ChEBI" id="CHEBI:59087"/>
        <dbReference type="ChEBI" id="CHEBI:60628"/>
        <dbReference type="EC" id="3.2.1.113"/>
    </reaction>
</comment>
<dbReference type="Gene3D" id="1.50.10.10">
    <property type="match status" value="1"/>
</dbReference>
<dbReference type="PANTHER" id="PTHR11742">
    <property type="entry name" value="MANNOSYL-OLIGOSACCHARIDE ALPHA-1,2-MANNOSIDASE-RELATED"/>
    <property type="match status" value="1"/>
</dbReference>
<dbReference type="AlphaFoldDB" id="A0A0C3CLL3"/>
<evidence type="ECO:0000256" key="1">
    <source>
        <dbReference type="ARBA" id="ARBA00001913"/>
    </source>
</evidence>
<reference evidence="15" key="2">
    <citation type="submission" date="2015-01" db="EMBL/GenBank/DDBJ databases">
        <title>Evolutionary Origins and Diversification of the Mycorrhizal Mutualists.</title>
        <authorList>
            <consortium name="DOE Joint Genome Institute"/>
            <consortium name="Mycorrhizal Genomics Consortium"/>
            <person name="Kohler A."/>
            <person name="Kuo A."/>
            <person name="Nagy L.G."/>
            <person name="Floudas D."/>
            <person name="Copeland A."/>
            <person name="Barry K.W."/>
            <person name="Cichocki N."/>
            <person name="Veneault-Fourrey C."/>
            <person name="LaButti K."/>
            <person name="Lindquist E.A."/>
            <person name="Lipzen A."/>
            <person name="Lundell T."/>
            <person name="Morin E."/>
            <person name="Murat C."/>
            <person name="Riley R."/>
            <person name="Ohm R."/>
            <person name="Sun H."/>
            <person name="Tunlid A."/>
            <person name="Henrissat B."/>
            <person name="Grigoriev I.V."/>
            <person name="Hibbett D.S."/>
            <person name="Martin F."/>
        </authorList>
    </citation>
    <scope>NUCLEOTIDE SEQUENCE [LARGE SCALE GENOMIC DNA]</scope>
    <source>
        <strain evidence="15">F 1598</strain>
    </source>
</reference>
<evidence type="ECO:0000256" key="9">
    <source>
        <dbReference type="ARBA" id="ARBA00048605"/>
    </source>
</evidence>
<keyword evidence="13" id="KW-0812">Transmembrane</keyword>
<evidence type="ECO:0000256" key="3">
    <source>
        <dbReference type="ARBA" id="ARBA00007658"/>
    </source>
</evidence>
<comment type="pathway">
    <text evidence="2">Protein modification; protein glycosylation.</text>
</comment>
<dbReference type="InterPro" id="IPR050749">
    <property type="entry name" value="Glycosyl_Hydrolase_47"/>
</dbReference>